<sequence length="887" mass="101066">MRFTTSLNSYIAILTFLLINCLGAQSQINLELFDKNKNEIFAASIVAANDSLDSQVISYTSKSKDGIYRVDIPSHIKLDSIWLTIRHVSYRTKKIFVLNKSQFFSIELQEDKNLLDKIFLEAQKSLIIKGDTLSFDTQSLQKQQDYTIEDVIARIPGVSIKQDGSISYNGRLISHFYINGLNLLEGKYNLATRGIPATAVEDIQVLTKHNHARIDQGRTNSDKVAINITVDKENVIFGSLKGDVGIPFPLYNVEATPIFINKKFQNLSTTKTNQIGTDLSVEGNKLTPLDYSIKAISQESITVLKEPNTTGQAISEKYWRDNTSYSFSNDLLFKNDQSTEYKLGLGYNQNDNEFLSTTNSTYFLSNEQVVLNNQSQNVFDDKNFTGAFVIEENKKEKFAKNKFYVNLKNGNGSSSNLLNDQHINYLFNREQVQIENTYEIKKTIGNTLFSNVLIAQYHKTNEESSTSPIVFPSQISSTSNSESTLQNIKLQSLNFGLSSQFNFRTGYLNWNVNQKLFWRSEQLASSLFQEPQQTEVFFPFKSDFKLNTLKSNSDISTSYKYKKMVVTLSTSLEYNHLTRSEGFDSESDLQDCFLFFQPRLSLNYKFNNDFFVNITSSFNSKISQFSNLFPSVVLQDYLSLNLNPTQINKTTTQTNSLYSSYKNIIKGFYANIRVSSTKSVSDFTFTSTIDDNGLNTINAIERDNEVSTLSITTDVTKKIADGMLLTADYNFSNNQTETFFNGTLLDINNQNHKIGLKWSFDTGSWYGFEFNGNYEKGISSFAQISNSNKNLRGAFDFSFYLNSKSRWNIGGELIRASFSGNSSVNTNSLFNSSYHYQPSKKLKLRFEILNIFNINNYTIINNSANFTSQYQYQLRPRQFNIGFTYTL</sequence>
<proteinExistence type="predicted"/>
<evidence type="ECO:0000313" key="3">
    <source>
        <dbReference type="Proteomes" id="UP000028531"/>
    </source>
</evidence>
<reference evidence="2 4" key="2">
    <citation type="submission" date="2018-03" db="EMBL/GenBank/DDBJ databases">
        <title>Genomic Encyclopedia of Archaeal and Bacterial Type Strains, Phase II (KMG-II): from individual species to whole genera.</title>
        <authorList>
            <person name="Goeker M."/>
        </authorList>
    </citation>
    <scope>NUCLEOTIDE SEQUENCE [LARGE SCALE GENOMIC DNA]</scope>
    <source>
        <strain evidence="2 4">DSM 22727</strain>
    </source>
</reference>
<reference evidence="1 3" key="1">
    <citation type="submission" date="2014-07" db="EMBL/GenBank/DDBJ databases">
        <title>Draft genome sequence of Nonlabens ulvanivorans, an ulvan degrading bacterium.</title>
        <authorList>
            <person name="Kopel M."/>
            <person name="Helbert W."/>
            <person name="Henrissat B."/>
            <person name="Doniger T."/>
            <person name="Banin E."/>
        </authorList>
    </citation>
    <scope>NUCLEOTIDE SEQUENCE [LARGE SCALE GENOMIC DNA]</scope>
    <source>
        <strain evidence="1 3">PLR</strain>
    </source>
</reference>
<dbReference type="Proteomes" id="UP000028531">
    <property type="component" value="Unassembled WGS sequence"/>
</dbReference>
<organism evidence="1 3">
    <name type="scientific">Nonlabens ulvanivorans</name>
    <name type="common">Persicivirga ulvanivorans</name>
    <dbReference type="NCBI Taxonomy" id="906888"/>
    <lineage>
        <taxon>Bacteria</taxon>
        <taxon>Pseudomonadati</taxon>
        <taxon>Bacteroidota</taxon>
        <taxon>Flavobacteriia</taxon>
        <taxon>Flavobacteriales</taxon>
        <taxon>Flavobacteriaceae</taxon>
        <taxon>Nonlabens</taxon>
    </lineage>
</organism>
<comment type="caution">
    <text evidence="1">The sequence shown here is derived from an EMBL/GenBank/DDBJ whole genome shotgun (WGS) entry which is preliminary data.</text>
</comment>
<evidence type="ECO:0000313" key="4">
    <source>
        <dbReference type="Proteomes" id="UP000239997"/>
    </source>
</evidence>
<keyword evidence="4" id="KW-1185">Reference proteome</keyword>
<gene>
    <name evidence="1" type="ORF">IL45_06930</name>
    <name evidence="2" type="ORF">LY02_01567</name>
</gene>
<evidence type="ECO:0000313" key="1">
    <source>
        <dbReference type="EMBL" id="KEZ93922.1"/>
    </source>
</evidence>
<dbReference type="EMBL" id="JPJI01000026">
    <property type="protein sequence ID" value="KEZ93922.1"/>
    <property type="molecule type" value="Genomic_DNA"/>
</dbReference>
<name>A0A084JY88_NONUL</name>
<dbReference type="AlphaFoldDB" id="A0A084JY88"/>
<dbReference type="EMBL" id="PVNA01000002">
    <property type="protein sequence ID" value="PRX14536.1"/>
    <property type="molecule type" value="Genomic_DNA"/>
</dbReference>
<dbReference type="Proteomes" id="UP000239997">
    <property type="component" value="Unassembled WGS sequence"/>
</dbReference>
<dbReference type="SUPFAM" id="SSF56935">
    <property type="entry name" value="Porins"/>
    <property type="match status" value="1"/>
</dbReference>
<evidence type="ECO:0000313" key="2">
    <source>
        <dbReference type="EMBL" id="PRX14536.1"/>
    </source>
</evidence>
<protein>
    <submittedName>
        <fullName evidence="2">Outer membrane receptor protein involved in Fe transport</fullName>
    </submittedName>
</protein>
<accession>A0A084JY88</accession>
<keyword evidence="2" id="KW-0675">Receptor</keyword>